<protein>
    <recommendedName>
        <fullName evidence="4">Ketoreductase domain-containing protein</fullName>
    </recommendedName>
</protein>
<evidence type="ECO:0000313" key="5">
    <source>
        <dbReference type="EMBL" id="KAG8465113.1"/>
    </source>
</evidence>
<dbReference type="AlphaFoldDB" id="A0A8J6CEZ7"/>
<dbReference type="InterPro" id="IPR057326">
    <property type="entry name" value="KR_dom"/>
</dbReference>
<dbReference type="SMART" id="SM00822">
    <property type="entry name" value="PKS_KR"/>
    <property type="match status" value="1"/>
</dbReference>
<sequence length="300" mass="30816">MRRALVASALGLSAVAASRGVALCKAQATGADVGAPRPSPGTPPRLVGKTFVVTGGTSGVGEAVAMRLAREGCAGVTIVGRSEERGARVCAQLDELGCKALFVKADMASVADVQAVVPAHARAFGSLDGLVNCAGDTARGSIGDQAVEDWDRLFAVNARAPFLLTQAASNYMRETGTCGSIVNIITITSHGGQPYLCGYAASKGACVALTRNTAHALRHDRIRVNGINIGWTNSAAEHATQLAQGAGEDWLERAAARVPFGRLVEPADIAALAAYLLSPEAGVMTGAIIDMDQMVIGAYD</sequence>
<evidence type="ECO:0000313" key="6">
    <source>
        <dbReference type="Proteomes" id="UP000751190"/>
    </source>
</evidence>
<evidence type="ECO:0000256" key="2">
    <source>
        <dbReference type="ARBA" id="ARBA00023002"/>
    </source>
</evidence>
<comment type="caution">
    <text evidence="5">The sequence shown here is derived from an EMBL/GenBank/DDBJ whole genome shotgun (WGS) entry which is preliminary data.</text>
</comment>
<evidence type="ECO:0000259" key="4">
    <source>
        <dbReference type="SMART" id="SM00822"/>
    </source>
</evidence>
<comment type="similarity">
    <text evidence="1">Belongs to the short-chain dehydrogenases/reductases (SDR) family.</text>
</comment>
<dbReference type="FunFam" id="3.40.50.720:FF:000084">
    <property type="entry name" value="Short-chain dehydrogenase reductase"/>
    <property type="match status" value="1"/>
</dbReference>
<feature type="domain" description="Ketoreductase" evidence="4">
    <location>
        <begin position="49"/>
        <end position="225"/>
    </location>
</feature>
<dbReference type="NCBIfam" id="NF004847">
    <property type="entry name" value="PRK06198.1"/>
    <property type="match status" value="1"/>
</dbReference>
<dbReference type="SUPFAM" id="SSF51735">
    <property type="entry name" value="NAD(P)-binding Rossmann-fold domains"/>
    <property type="match status" value="1"/>
</dbReference>
<name>A0A8J6CEZ7_DIALT</name>
<keyword evidence="2" id="KW-0560">Oxidoreductase</keyword>
<dbReference type="InterPro" id="IPR036291">
    <property type="entry name" value="NAD(P)-bd_dom_sf"/>
</dbReference>
<accession>A0A8J6CEZ7</accession>
<dbReference type="PANTHER" id="PTHR43639">
    <property type="entry name" value="OXIDOREDUCTASE, SHORT-CHAIN DEHYDROGENASE/REDUCTASE FAMILY (AFU_ORTHOLOGUE AFUA_5G02870)"/>
    <property type="match status" value="1"/>
</dbReference>
<feature type="chain" id="PRO_5035315046" description="Ketoreductase domain-containing protein" evidence="3">
    <location>
        <begin position="21"/>
        <end position="300"/>
    </location>
</feature>
<dbReference type="PRINTS" id="PR00081">
    <property type="entry name" value="GDHRDH"/>
</dbReference>
<evidence type="ECO:0000256" key="3">
    <source>
        <dbReference type="SAM" id="SignalP"/>
    </source>
</evidence>
<dbReference type="PANTHER" id="PTHR43639:SF1">
    <property type="entry name" value="SHORT-CHAIN DEHYDROGENASE_REDUCTASE FAMILY PROTEIN"/>
    <property type="match status" value="1"/>
</dbReference>
<keyword evidence="3" id="KW-0732">Signal</keyword>
<dbReference type="Gene3D" id="3.40.50.720">
    <property type="entry name" value="NAD(P)-binding Rossmann-like Domain"/>
    <property type="match status" value="1"/>
</dbReference>
<reference evidence="5" key="1">
    <citation type="submission" date="2021-05" db="EMBL/GenBank/DDBJ databases">
        <title>The genome of the haptophyte Pavlova lutheri (Diacronema luteri, Pavlovales) - a model for lipid biosynthesis in eukaryotic algae.</title>
        <authorList>
            <person name="Hulatt C.J."/>
            <person name="Posewitz M.C."/>
        </authorList>
    </citation>
    <scope>NUCLEOTIDE SEQUENCE</scope>
    <source>
        <strain evidence="5">NIVA-4/92</strain>
    </source>
</reference>
<dbReference type="CDD" id="cd05233">
    <property type="entry name" value="SDR_c"/>
    <property type="match status" value="1"/>
</dbReference>
<dbReference type="Pfam" id="PF13561">
    <property type="entry name" value="adh_short_C2"/>
    <property type="match status" value="1"/>
</dbReference>
<proteinExistence type="inferred from homology"/>
<evidence type="ECO:0000256" key="1">
    <source>
        <dbReference type="ARBA" id="ARBA00006484"/>
    </source>
</evidence>
<feature type="signal peptide" evidence="3">
    <location>
        <begin position="1"/>
        <end position="20"/>
    </location>
</feature>
<dbReference type="PRINTS" id="PR00080">
    <property type="entry name" value="SDRFAMILY"/>
</dbReference>
<dbReference type="Proteomes" id="UP000751190">
    <property type="component" value="Unassembled WGS sequence"/>
</dbReference>
<organism evidence="5 6">
    <name type="scientific">Diacronema lutheri</name>
    <name type="common">Unicellular marine alga</name>
    <name type="synonym">Monochrysis lutheri</name>
    <dbReference type="NCBI Taxonomy" id="2081491"/>
    <lineage>
        <taxon>Eukaryota</taxon>
        <taxon>Haptista</taxon>
        <taxon>Haptophyta</taxon>
        <taxon>Pavlovophyceae</taxon>
        <taxon>Pavlovales</taxon>
        <taxon>Pavlovaceae</taxon>
        <taxon>Diacronema</taxon>
    </lineage>
</organism>
<gene>
    <name evidence="5" type="ORF">KFE25_012476</name>
</gene>
<dbReference type="OrthoDB" id="1393670at2759"/>
<dbReference type="EMBL" id="JAGTXO010000011">
    <property type="protein sequence ID" value="KAG8465113.1"/>
    <property type="molecule type" value="Genomic_DNA"/>
</dbReference>
<dbReference type="GO" id="GO:0016491">
    <property type="term" value="F:oxidoreductase activity"/>
    <property type="evidence" value="ECO:0007669"/>
    <property type="project" value="UniProtKB-KW"/>
</dbReference>
<dbReference type="OMA" id="YELVHQC"/>
<keyword evidence="6" id="KW-1185">Reference proteome</keyword>
<dbReference type="InterPro" id="IPR002347">
    <property type="entry name" value="SDR_fam"/>
</dbReference>